<dbReference type="Proteomes" id="UP001321477">
    <property type="component" value="Chromosome"/>
</dbReference>
<dbReference type="EMBL" id="AP027734">
    <property type="protein sequence ID" value="BDZ53604.1"/>
    <property type="molecule type" value="Genomic_DNA"/>
</dbReference>
<name>A0ABM8GYR5_9MICO</name>
<keyword evidence="3" id="KW-1185">Reference proteome</keyword>
<feature type="region of interest" description="Disordered" evidence="1">
    <location>
        <begin position="46"/>
        <end position="65"/>
    </location>
</feature>
<reference evidence="3" key="1">
    <citation type="journal article" date="2019" name="Int. J. Syst. Evol. Microbiol.">
        <title>The Global Catalogue of Microorganisms (GCM) 10K type strain sequencing project: providing services to taxonomists for standard genome sequencing and annotation.</title>
        <authorList>
            <consortium name="The Broad Institute Genomics Platform"/>
            <consortium name="The Broad Institute Genome Sequencing Center for Infectious Disease"/>
            <person name="Wu L."/>
            <person name="Ma J."/>
        </authorList>
    </citation>
    <scope>NUCLEOTIDE SEQUENCE [LARGE SCALE GENOMIC DNA]</scope>
    <source>
        <strain evidence="3">NBRC 109019</strain>
    </source>
</reference>
<evidence type="ECO:0000313" key="2">
    <source>
        <dbReference type="EMBL" id="BDZ53604.1"/>
    </source>
</evidence>
<accession>A0ABM8GYR5</accession>
<sequence length="65" mass="7217">MARELGHQVRLGLEHLADLVVDDLGEQDLDGHEPPGHVLLVEEDVGEAARAEDPDEREARQVGRR</sequence>
<protein>
    <submittedName>
        <fullName evidence="2">Uncharacterized protein</fullName>
    </submittedName>
</protein>
<evidence type="ECO:0000313" key="3">
    <source>
        <dbReference type="Proteomes" id="UP001321477"/>
    </source>
</evidence>
<evidence type="ECO:0000256" key="1">
    <source>
        <dbReference type="SAM" id="MobiDB-lite"/>
    </source>
</evidence>
<proteinExistence type="predicted"/>
<gene>
    <name evidence="2" type="ORF">GCM10025870_06770</name>
</gene>
<feature type="compositionally biased region" description="Basic and acidic residues" evidence="1">
    <location>
        <begin position="47"/>
        <end position="65"/>
    </location>
</feature>
<organism evidence="2 3">
    <name type="scientific">Agromyces marinus</name>
    <dbReference type="NCBI Taxonomy" id="1389020"/>
    <lineage>
        <taxon>Bacteria</taxon>
        <taxon>Bacillati</taxon>
        <taxon>Actinomycetota</taxon>
        <taxon>Actinomycetes</taxon>
        <taxon>Micrococcales</taxon>
        <taxon>Microbacteriaceae</taxon>
        <taxon>Agromyces</taxon>
    </lineage>
</organism>